<evidence type="ECO:0000313" key="2">
    <source>
        <dbReference type="EMBL" id="KUN27827.1"/>
    </source>
</evidence>
<evidence type="ECO:0000313" key="3">
    <source>
        <dbReference type="Proteomes" id="UP000053398"/>
    </source>
</evidence>
<reference evidence="2 3" key="1">
    <citation type="submission" date="2015-10" db="EMBL/GenBank/DDBJ databases">
        <title>Draft genome sequence of Streptomyces corchorusii DSM 40340, type strain for the species Streptomyces corchorusii.</title>
        <authorList>
            <person name="Ruckert C."/>
            <person name="Winkler A."/>
            <person name="Kalinowski J."/>
            <person name="Kampfer P."/>
            <person name="Glaeser S."/>
        </authorList>
    </citation>
    <scope>NUCLEOTIDE SEQUENCE [LARGE SCALE GENOMIC DNA]</scope>
    <source>
        <strain evidence="2 3">DSM 40340</strain>
    </source>
</reference>
<gene>
    <name evidence="2" type="ORF">AQJ11_14540</name>
</gene>
<evidence type="ECO:0000256" key="1">
    <source>
        <dbReference type="SAM" id="MobiDB-lite"/>
    </source>
</evidence>
<sequence>MTLLPPCGGAPPGRGPRRHGRWAVTVRLDADSSRPPPAGDDAESEPERVPVRGEAADPLLPF</sequence>
<feature type="compositionally biased region" description="Basic and acidic residues" evidence="1">
    <location>
        <begin position="45"/>
        <end position="55"/>
    </location>
</feature>
<accession>A0A101QD92</accession>
<proteinExistence type="predicted"/>
<comment type="caution">
    <text evidence="2">The sequence shown here is derived from an EMBL/GenBank/DDBJ whole genome shotgun (WGS) entry which is preliminary data.</text>
</comment>
<organism evidence="2 3">
    <name type="scientific">Streptomyces corchorusii</name>
    <name type="common">Streptomyces chibaensis</name>
    <dbReference type="NCBI Taxonomy" id="1903"/>
    <lineage>
        <taxon>Bacteria</taxon>
        <taxon>Bacillati</taxon>
        <taxon>Actinomycetota</taxon>
        <taxon>Actinomycetes</taxon>
        <taxon>Kitasatosporales</taxon>
        <taxon>Streptomycetaceae</taxon>
        <taxon>Streptomyces</taxon>
    </lineage>
</organism>
<feature type="region of interest" description="Disordered" evidence="1">
    <location>
        <begin position="27"/>
        <end position="62"/>
    </location>
</feature>
<dbReference type="Proteomes" id="UP000053398">
    <property type="component" value="Unassembled WGS sequence"/>
</dbReference>
<keyword evidence="3" id="KW-1185">Reference proteome</keyword>
<feature type="region of interest" description="Disordered" evidence="1">
    <location>
        <begin position="1"/>
        <end position="20"/>
    </location>
</feature>
<dbReference type="EMBL" id="LMWP01000016">
    <property type="protein sequence ID" value="KUN27827.1"/>
    <property type="molecule type" value="Genomic_DNA"/>
</dbReference>
<protein>
    <submittedName>
        <fullName evidence="2">Uncharacterized protein</fullName>
    </submittedName>
</protein>
<name>A0A101QD92_STRCK</name>
<dbReference type="AlphaFoldDB" id="A0A101QD92"/>